<proteinExistence type="predicted"/>
<dbReference type="AlphaFoldDB" id="A0AAD4AIT2"/>
<protein>
    <submittedName>
        <fullName evidence="1">Uncharacterized protein</fullName>
    </submittedName>
</protein>
<comment type="caution">
    <text evidence="1">The sequence shown here is derived from an EMBL/GenBank/DDBJ whole genome shotgun (WGS) entry which is preliminary data.</text>
</comment>
<accession>A0AAD4AIT2</accession>
<evidence type="ECO:0000313" key="2">
    <source>
        <dbReference type="Proteomes" id="UP000016487"/>
    </source>
</evidence>
<reference evidence="1" key="1">
    <citation type="journal article" date="2012" name="J. Bacteriol.">
        <title>Genome sequences of type strains of seven species of the marine bacterium Pseudoalteromonas.</title>
        <authorList>
            <person name="Xie B.B."/>
            <person name="Shu Y.L."/>
            <person name="Qin Q.L."/>
            <person name="Rong J.C."/>
            <person name="Zhang X.Y."/>
            <person name="Chen X.L."/>
            <person name="Shi M."/>
            <person name="He H.L."/>
            <person name="Zhou B.C."/>
            <person name="Zhang Y.Z."/>
        </authorList>
    </citation>
    <scope>NUCLEOTIDE SEQUENCE</scope>
    <source>
        <strain evidence="1">DSM 8771</strain>
    </source>
</reference>
<evidence type="ECO:0000313" key="1">
    <source>
        <dbReference type="EMBL" id="KAF7771251.1"/>
    </source>
</evidence>
<dbReference type="RefSeq" id="WP_157592873.1">
    <property type="nucleotide sequence ID" value="NZ_AHBZ03000017.1"/>
</dbReference>
<sequence length="58" mass="6557">MRLNLKKKNIKNLSMDKSIDKAQTPEVAGAYRGRQSNKCHQSWGCKSDYDGCTTVTCF</sequence>
<organism evidence="1 2">
    <name type="scientific">Pseudoalteromonas citrea</name>
    <dbReference type="NCBI Taxonomy" id="43655"/>
    <lineage>
        <taxon>Bacteria</taxon>
        <taxon>Pseudomonadati</taxon>
        <taxon>Pseudomonadota</taxon>
        <taxon>Gammaproteobacteria</taxon>
        <taxon>Alteromonadales</taxon>
        <taxon>Pseudoalteromonadaceae</taxon>
        <taxon>Pseudoalteromonas</taxon>
    </lineage>
</organism>
<reference evidence="1" key="2">
    <citation type="submission" date="2015-03" db="EMBL/GenBank/DDBJ databases">
        <title>Genome sequence of Pseudoalteromonas citrea.</title>
        <authorList>
            <person name="Xie B.-B."/>
            <person name="Rong J.-C."/>
            <person name="Qin Q.-L."/>
            <person name="Zhang Y.-Z."/>
        </authorList>
    </citation>
    <scope>NUCLEOTIDE SEQUENCE</scope>
    <source>
        <strain evidence="1">DSM 8771</strain>
    </source>
</reference>
<dbReference type="EMBL" id="AHBZ03000017">
    <property type="protein sequence ID" value="KAF7771251.1"/>
    <property type="molecule type" value="Genomic_DNA"/>
</dbReference>
<name>A0AAD4AIT2_9GAMM</name>
<dbReference type="Proteomes" id="UP000016487">
    <property type="component" value="Unassembled WGS sequence"/>
</dbReference>
<gene>
    <name evidence="1" type="ORF">PCIT_a4316</name>
</gene>